<dbReference type="InterPro" id="IPR028098">
    <property type="entry name" value="Glyco_trans_4-like_N"/>
</dbReference>
<dbReference type="PANTHER" id="PTHR12526:SF630">
    <property type="entry name" value="GLYCOSYLTRANSFERASE"/>
    <property type="match status" value="1"/>
</dbReference>
<evidence type="ECO:0000259" key="1">
    <source>
        <dbReference type="Pfam" id="PF00534"/>
    </source>
</evidence>
<dbReference type="OrthoDB" id="9811239at2"/>
<feature type="domain" description="Glycosyltransferase subfamily 4-like N-terminal" evidence="2">
    <location>
        <begin position="74"/>
        <end position="176"/>
    </location>
</feature>
<evidence type="ECO:0000313" key="3">
    <source>
        <dbReference type="EMBL" id="TDD98413.1"/>
    </source>
</evidence>
<sequence>MIKPTKIAIVCNYVLNPIRIGGMDRFYVAYDTKAKELGYDIDWYFLEYNAFDFYSGLTIYSANNQNVESFFLEKVREEHLHYDVLVTHFLALCTSFFKKARATGIQQLIAVDHNPRPLEGFPLSKIIKNKIKGILYSPYIDQFIGVSDYTRKHILQDYGSFLARKTNVIYNGIDTSVFVKRTQENKNKFVVCSHLRYSKGIQDLLKALSLLKSDIKNQIMIDVFGEGPYEIELRTMTNDFDLNNIIHFKGSSSRLNEVLSNYNYLLQPTYMECFSLSILESLAANVPVITTSVGGNLEIVEHNKNGFIFEPKDYLALSEIIKNIVEGNNAINNEVNFQIENDFNLGKMVDQYIKILINYEL</sequence>
<dbReference type="RefSeq" id="WP_132002000.1">
    <property type="nucleotide sequence ID" value="NZ_SMFK01000002.1"/>
</dbReference>
<dbReference type="EMBL" id="SMFK01000002">
    <property type="protein sequence ID" value="TDD98413.1"/>
    <property type="molecule type" value="Genomic_DNA"/>
</dbReference>
<dbReference type="GO" id="GO:0016757">
    <property type="term" value="F:glycosyltransferase activity"/>
    <property type="evidence" value="ECO:0007669"/>
    <property type="project" value="InterPro"/>
</dbReference>
<dbReference type="Gene3D" id="3.40.50.2000">
    <property type="entry name" value="Glycogen Phosphorylase B"/>
    <property type="match status" value="2"/>
</dbReference>
<dbReference type="CDD" id="cd03801">
    <property type="entry name" value="GT4_PimA-like"/>
    <property type="match status" value="1"/>
</dbReference>
<evidence type="ECO:0000259" key="2">
    <source>
        <dbReference type="Pfam" id="PF13439"/>
    </source>
</evidence>
<dbReference type="PANTHER" id="PTHR12526">
    <property type="entry name" value="GLYCOSYLTRANSFERASE"/>
    <property type="match status" value="1"/>
</dbReference>
<proteinExistence type="predicted"/>
<keyword evidence="3" id="KW-0808">Transferase</keyword>
<accession>A0A4R5CJB5</accession>
<dbReference type="AlphaFoldDB" id="A0A4R5CJB5"/>
<dbReference type="Pfam" id="PF00534">
    <property type="entry name" value="Glycos_transf_1"/>
    <property type="match status" value="1"/>
</dbReference>
<protein>
    <submittedName>
        <fullName evidence="3">Glycosyltransferase</fullName>
    </submittedName>
</protein>
<dbReference type="Proteomes" id="UP000295479">
    <property type="component" value="Unassembled WGS sequence"/>
</dbReference>
<reference evidence="3 4" key="1">
    <citation type="submission" date="2019-03" db="EMBL/GenBank/DDBJ databases">
        <title>Flavobacterium AR-3-4 sp. nov. isolated from arctic soil.</title>
        <authorList>
            <person name="Chaudhary D.K."/>
        </authorList>
    </citation>
    <scope>NUCLEOTIDE SEQUENCE [LARGE SCALE GENOMIC DNA]</scope>
    <source>
        <strain evidence="3 4">AR-3-4</strain>
    </source>
</reference>
<dbReference type="Pfam" id="PF13439">
    <property type="entry name" value="Glyco_transf_4"/>
    <property type="match status" value="1"/>
</dbReference>
<feature type="domain" description="Glycosyl transferase family 1" evidence="1">
    <location>
        <begin position="178"/>
        <end position="329"/>
    </location>
</feature>
<dbReference type="SUPFAM" id="SSF53756">
    <property type="entry name" value="UDP-Glycosyltransferase/glycogen phosphorylase"/>
    <property type="match status" value="1"/>
</dbReference>
<comment type="caution">
    <text evidence="3">The sequence shown here is derived from an EMBL/GenBank/DDBJ whole genome shotgun (WGS) entry which is preliminary data.</text>
</comment>
<gene>
    <name evidence="3" type="ORF">E0F76_04545</name>
</gene>
<keyword evidence="4" id="KW-1185">Reference proteome</keyword>
<organism evidence="3 4">
    <name type="scientific">Flavobacterium cellulosilyticum</name>
    <dbReference type="NCBI Taxonomy" id="2541731"/>
    <lineage>
        <taxon>Bacteria</taxon>
        <taxon>Pseudomonadati</taxon>
        <taxon>Bacteroidota</taxon>
        <taxon>Flavobacteriia</taxon>
        <taxon>Flavobacteriales</taxon>
        <taxon>Flavobacteriaceae</taxon>
        <taxon>Flavobacterium</taxon>
    </lineage>
</organism>
<name>A0A4R5CJB5_9FLAO</name>
<dbReference type="InterPro" id="IPR001296">
    <property type="entry name" value="Glyco_trans_1"/>
</dbReference>
<evidence type="ECO:0000313" key="4">
    <source>
        <dbReference type="Proteomes" id="UP000295479"/>
    </source>
</evidence>